<feature type="domain" description="MnmG N-terminal" evidence="4">
    <location>
        <begin position="49"/>
        <end position="178"/>
    </location>
</feature>
<keyword evidence="3" id="KW-0274">FAD</keyword>
<dbReference type="EMBL" id="AGNL01000415">
    <property type="protein sequence ID" value="EJK77786.1"/>
    <property type="molecule type" value="Genomic_DNA"/>
</dbReference>
<comment type="caution">
    <text evidence="5">The sequence shown here is derived from an EMBL/GenBank/DDBJ whole genome shotgun (WGS) entry which is preliminary data.</text>
</comment>
<gene>
    <name evidence="5" type="ORF">THAOC_00361</name>
</gene>
<accession>K0TPB3</accession>
<dbReference type="OrthoDB" id="3329at2759"/>
<dbReference type="GO" id="GO:0050660">
    <property type="term" value="F:flavin adenine dinucleotide binding"/>
    <property type="evidence" value="ECO:0007669"/>
    <property type="project" value="InterPro"/>
</dbReference>
<dbReference type="SUPFAM" id="SSF51905">
    <property type="entry name" value="FAD/NAD(P)-binding domain"/>
    <property type="match status" value="1"/>
</dbReference>
<dbReference type="eggNOG" id="KOG2311">
    <property type="taxonomic scope" value="Eukaryota"/>
</dbReference>
<comment type="cofactor">
    <cofactor evidence="1">
        <name>FAD</name>
        <dbReference type="ChEBI" id="CHEBI:57692"/>
    </cofactor>
</comment>
<dbReference type="GO" id="GO:0002098">
    <property type="term" value="P:tRNA wobble uridine modification"/>
    <property type="evidence" value="ECO:0007669"/>
    <property type="project" value="TreeGrafter"/>
</dbReference>
<dbReference type="PANTHER" id="PTHR11806:SF0">
    <property type="entry name" value="PROTEIN MTO1 HOMOLOG, MITOCHONDRIAL"/>
    <property type="match status" value="1"/>
</dbReference>
<evidence type="ECO:0000256" key="3">
    <source>
        <dbReference type="ARBA" id="ARBA00022827"/>
    </source>
</evidence>
<evidence type="ECO:0000256" key="2">
    <source>
        <dbReference type="ARBA" id="ARBA00022630"/>
    </source>
</evidence>
<dbReference type="InterPro" id="IPR036188">
    <property type="entry name" value="FAD/NAD-bd_sf"/>
</dbReference>
<keyword evidence="2" id="KW-0285">Flavoprotein</keyword>
<proteinExistence type="predicted"/>
<protein>
    <recommendedName>
        <fullName evidence="4">MnmG N-terminal domain-containing protein</fullName>
    </recommendedName>
</protein>
<name>K0TPB3_THAOC</name>
<dbReference type="GO" id="GO:0030488">
    <property type="term" value="P:tRNA methylation"/>
    <property type="evidence" value="ECO:0007669"/>
    <property type="project" value="TreeGrafter"/>
</dbReference>
<dbReference type="Gene3D" id="3.50.50.60">
    <property type="entry name" value="FAD/NAD(P)-binding domain"/>
    <property type="match status" value="1"/>
</dbReference>
<evidence type="ECO:0000313" key="5">
    <source>
        <dbReference type="EMBL" id="EJK77786.1"/>
    </source>
</evidence>
<evidence type="ECO:0000313" key="6">
    <source>
        <dbReference type="Proteomes" id="UP000266841"/>
    </source>
</evidence>
<organism evidence="5 6">
    <name type="scientific">Thalassiosira oceanica</name>
    <name type="common">Marine diatom</name>
    <dbReference type="NCBI Taxonomy" id="159749"/>
    <lineage>
        <taxon>Eukaryota</taxon>
        <taxon>Sar</taxon>
        <taxon>Stramenopiles</taxon>
        <taxon>Ochrophyta</taxon>
        <taxon>Bacillariophyta</taxon>
        <taxon>Coscinodiscophyceae</taxon>
        <taxon>Thalassiosirophycidae</taxon>
        <taxon>Thalassiosirales</taxon>
        <taxon>Thalassiosiraceae</taxon>
        <taxon>Thalassiosira</taxon>
    </lineage>
</organism>
<dbReference type="InterPro" id="IPR040131">
    <property type="entry name" value="MnmG_N"/>
</dbReference>
<dbReference type="Pfam" id="PF01134">
    <property type="entry name" value="GIDA"/>
    <property type="match status" value="1"/>
</dbReference>
<evidence type="ECO:0000259" key="4">
    <source>
        <dbReference type="Pfam" id="PF01134"/>
    </source>
</evidence>
<sequence>MVIGCGCGFAPTHRRTQTVEGKGLYDGTVGGKGEGTRNTQTDAHSSSYDVVVIGGGHAGAEAATASARTGARTLLVTQNKSTLGELSCNPSIGGIGKGHLVREIDALNGAMGEVADASGIHFRMLNRRKGPAVRGPRAQMDRDYYKDNMQRLLLNREENGMENLEILEASAEDLLLDEGVGIETLAPLADPSDVSEAFAEEGNGAERVRLEKAKALSSAKANQSNRQARIRG</sequence>
<reference evidence="5 6" key="1">
    <citation type="journal article" date="2012" name="Genome Biol.">
        <title>Genome and low-iron response of an oceanic diatom adapted to chronic iron limitation.</title>
        <authorList>
            <person name="Lommer M."/>
            <person name="Specht M."/>
            <person name="Roy A.S."/>
            <person name="Kraemer L."/>
            <person name="Andreson R."/>
            <person name="Gutowska M.A."/>
            <person name="Wolf J."/>
            <person name="Bergner S.V."/>
            <person name="Schilhabel M.B."/>
            <person name="Klostermeier U.C."/>
            <person name="Beiko R.G."/>
            <person name="Rosenstiel P."/>
            <person name="Hippler M."/>
            <person name="Laroche J."/>
        </authorList>
    </citation>
    <scope>NUCLEOTIDE SEQUENCE [LARGE SCALE GENOMIC DNA]</scope>
    <source>
        <strain evidence="5 6">CCMP1005</strain>
    </source>
</reference>
<dbReference type="InterPro" id="IPR002218">
    <property type="entry name" value="MnmG-rel"/>
</dbReference>
<dbReference type="Proteomes" id="UP000266841">
    <property type="component" value="Unassembled WGS sequence"/>
</dbReference>
<keyword evidence="6" id="KW-1185">Reference proteome</keyword>
<dbReference type="PANTHER" id="PTHR11806">
    <property type="entry name" value="GLUCOSE INHIBITED DIVISION PROTEIN A"/>
    <property type="match status" value="1"/>
</dbReference>
<dbReference type="AlphaFoldDB" id="K0TPB3"/>
<evidence type="ECO:0000256" key="1">
    <source>
        <dbReference type="ARBA" id="ARBA00001974"/>
    </source>
</evidence>
<feature type="non-terminal residue" evidence="5">
    <location>
        <position position="232"/>
    </location>
</feature>